<dbReference type="InterPro" id="IPR013762">
    <property type="entry name" value="Integrase-like_cat_sf"/>
</dbReference>
<organism evidence="7">
    <name type="scientific">Thiothrix subterranea</name>
    <dbReference type="NCBI Taxonomy" id="2735563"/>
    <lineage>
        <taxon>Bacteria</taxon>
        <taxon>Pseudomonadati</taxon>
        <taxon>Pseudomonadota</taxon>
        <taxon>Gammaproteobacteria</taxon>
        <taxon>Thiotrichales</taxon>
        <taxon>Thiotrichaceae</taxon>
        <taxon>Thiothrix</taxon>
    </lineage>
</organism>
<dbReference type="Gene3D" id="1.10.150.130">
    <property type="match status" value="1"/>
</dbReference>
<dbReference type="EMBL" id="JAVFKN010000018">
    <property type="protein sequence ID" value="MDQ5769554.1"/>
    <property type="molecule type" value="Genomic_DNA"/>
</dbReference>
<keyword evidence="4" id="KW-0233">DNA recombination</keyword>
<comment type="similarity">
    <text evidence="1">Belongs to the 'phage' integrase family.</text>
</comment>
<evidence type="ECO:0000256" key="3">
    <source>
        <dbReference type="ARBA" id="ARBA00023125"/>
    </source>
</evidence>
<dbReference type="PANTHER" id="PTHR30629:SF2">
    <property type="entry name" value="PROPHAGE INTEGRASE INTS-RELATED"/>
    <property type="match status" value="1"/>
</dbReference>
<dbReference type="InterPro" id="IPR038488">
    <property type="entry name" value="Integrase_DNA-bd_sf"/>
</dbReference>
<dbReference type="InterPro" id="IPR002104">
    <property type="entry name" value="Integrase_catalytic"/>
</dbReference>
<dbReference type="Gene3D" id="3.30.160.390">
    <property type="entry name" value="Integrase, DNA-binding domain"/>
    <property type="match status" value="1"/>
</dbReference>
<evidence type="ECO:0000259" key="5">
    <source>
        <dbReference type="PROSITE" id="PS51898"/>
    </source>
</evidence>
<proteinExistence type="inferred from homology"/>
<dbReference type="InterPro" id="IPR010998">
    <property type="entry name" value="Integrase_recombinase_N"/>
</dbReference>
<evidence type="ECO:0000313" key="7">
    <source>
        <dbReference type="EMBL" id="WML87137.1"/>
    </source>
</evidence>
<dbReference type="Proteomes" id="UP001223336">
    <property type="component" value="Unassembled WGS sequence"/>
</dbReference>
<accession>A0AA51MRH8</accession>
<dbReference type="AlphaFoldDB" id="A0AA51MRH8"/>
<dbReference type="GO" id="GO:0006310">
    <property type="term" value="P:DNA recombination"/>
    <property type="evidence" value="ECO:0007669"/>
    <property type="project" value="UniProtKB-KW"/>
</dbReference>
<dbReference type="RefSeq" id="WP_308135408.1">
    <property type="nucleotide sequence ID" value="NZ_CP133197.1"/>
</dbReference>
<evidence type="ECO:0000313" key="8">
    <source>
        <dbReference type="Proteomes" id="UP001223336"/>
    </source>
</evidence>
<dbReference type="InterPro" id="IPR025166">
    <property type="entry name" value="Integrase_DNA_bind_dom"/>
</dbReference>
<dbReference type="EMBL" id="CP133217">
    <property type="protein sequence ID" value="WML87137.1"/>
    <property type="molecule type" value="Genomic_DNA"/>
</dbReference>
<keyword evidence="2" id="KW-0229">DNA integration</keyword>
<reference evidence="7 8" key="1">
    <citation type="submission" date="2023-08" db="EMBL/GenBank/DDBJ databases">
        <title>New molecular markers tilS and rpoB for phylogenetic and monitoring studies of the genus Thiothrix biodiversity.</title>
        <authorList>
            <person name="Ravin N.V."/>
            <person name="Smolyakov D."/>
            <person name="Markov N.D."/>
            <person name="Beletsky A.V."/>
            <person name="Mardanov A.V."/>
            <person name="Rudenko T.S."/>
            <person name="Grabovich M.Y."/>
        </authorList>
    </citation>
    <scope>NUCLEOTIDE SEQUENCE</scope>
    <source>
        <strain evidence="7">DNT52</strain>
        <strain evidence="6 8">H33</strain>
    </source>
</reference>
<dbReference type="GO" id="GO:0015074">
    <property type="term" value="P:DNA integration"/>
    <property type="evidence" value="ECO:0007669"/>
    <property type="project" value="UniProtKB-KW"/>
</dbReference>
<dbReference type="Gene3D" id="1.10.443.10">
    <property type="entry name" value="Intergrase catalytic core"/>
    <property type="match status" value="1"/>
</dbReference>
<dbReference type="Pfam" id="PF00589">
    <property type="entry name" value="Phage_integrase"/>
    <property type="match status" value="1"/>
</dbReference>
<evidence type="ECO:0000256" key="1">
    <source>
        <dbReference type="ARBA" id="ARBA00008857"/>
    </source>
</evidence>
<name>A0AA51MRH8_9GAMM</name>
<keyword evidence="3 7" id="KW-0238">DNA-binding</keyword>
<evidence type="ECO:0000256" key="4">
    <source>
        <dbReference type="ARBA" id="ARBA00023172"/>
    </source>
</evidence>
<feature type="domain" description="Tyr recombinase" evidence="5">
    <location>
        <begin position="218"/>
        <end position="421"/>
    </location>
</feature>
<dbReference type="PROSITE" id="PS51898">
    <property type="entry name" value="TYR_RECOMBINASE"/>
    <property type="match status" value="1"/>
</dbReference>
<sequence>MTANLDAKPCKRKLTDSLVKVTKPHKDGKPRNYSDGGGLYLHVTTNGKTTGRVWRYNYRLPKQKTLTIGSYPDVSLKLARERHEEARALLARGIDPSVYKRELQANQADADSNSFEAVAREWFVNHLAHKSQTHQTRTVSYMERDVFPYIGKRPIAELKPRELITVIERIQKRITHDTHLKVLGSIGQICRYAVATGRAETDPTPSLRGLFKPGEEERQMPAITDPIEVGRLLRAIDNYHGNFYTVCALKLSALVMLRPGELIEAEWSEIHLDNQTWEIEVRRMKAPTRIKQANNPKNKHIIPLSAQALAIFEELRPLSGHKKYVFQGMPNNRDNPMNRSTVNVALKRMGFHGQMTAHGFRGMASSLLNSMYVEGRKRWDESLVEQQLGHKEKNAIKAAYDRADCPVYVDVRRDMMQVWADYLDQLRAGGQVIPFQTKGK</sequence>
<dbReference type="SUPFAM" id="SSF56349">
    <property type="entry name" value="DNA breaking-rejoining enzymes"/>
    <property type="match status" value="1"/>
</dbReference>
<evidence type="ECO:0000256" key="2">
    <source>
        <dbReference type="ARBA" id="ARBA00022908"/>
    </source>
</evidence>
<dbReference type="Pfam" id="PF13356">
    <property type="entry name" value="Arm-DNA-bind_3"/>
    <property type="match status" value="1"/>
</dbReference>
<dbReference type="Pfam" id="PF22022">
    <property type="entry name" value="Phage_int_M"/>
    <property type="match status" value="1"/>
</dbReference>
<dbReference type="InterPro" id="IPR050808">
    <property type="entry name" value="Phage_Integrase"/>
</dbReference>
<dbReference type="CDD" id="cd00801">
    <property type="entry name" value="INT_P4_C"/>
    <property type="match status" value="1"/>
</dbReference>
<protein>
    <submittedName>
        <fullName evidence="7">Integrase arm-type DNA-binding domain-containing protein</fullName>
    </submittedName>
</protein>
<evidence type="ECO:0000313" key="6">
    <source>
        <dbReference type="EMBL" id="MDQ5769554.1"/>
    </source>
</evidence>
<gene>
    <name evidence="6" type="ORF">RCC75_13515</name>
    <name evidence="7" type="ORF">RCG00_01990</name>
</gene>
<dbReference type="PANTHER" id="PTHR30629">
    <property type="entry name" value="PROPHAGE INTEGRASE"/>
    <property type="match status" value="1"/>
</dbReference>
<dbReference type="Proteomes" id="UP001229862">
    <property type="component" value="Chromosome"/>
</dbReference>
<dbReference type="GO" id="GO:0003677">
    <property type="term" value="F:DNA binding"/>
    <property type="evidence" value="ECO:0007669"/>
    <property type="project" value="UniProtKB-KW"/>
</dbReference>
<dbReference type="InterPro" id="IPR053876">
    <property type="entry name" value="Phage_int_M"/>
</dbReference>
<keyword evidence="8" id="KW-1185">Reference proteome</keyword>
<dbReference type="InterPro" id="IPR011010">
    <property type="entry name" value="DNA_brk_join_enz"/>
</dbReference>